<sequence>MGHRVGHCQRVTNSRWQTMGKLWSAGAGIAQHGLRAPALGRALRALAHCLRDSKQHYASRRHNPSPFTRGHSTGLRPLFIWPKASGVTSLCTSKLCESVH</sequence>
<dbReference type="EMBL" id="JAINUG010000145">
    <property type="protein sequence ID" value="KAJ8392531.1"/>
    <property type="molecule type" value="Genomic_DNA"/>
</dbReference>
<evidence type="ECO:0000313" key="1">
    <source>
        <dbReference type="EMBL" id="KAJ8392531.1"/>
    </source>
</evidence>
<gene>
    <name evidence="1" type="ORF">AAFF_G00074090</name>
</gene>
<organism evidence="1 2">
    <name type="scientific">Aldrovandia affinis</name>
    <dbReference type="NCBI Taxonomy" id="143900"/>
    <lineage>
        <taxon>Eukaryota</taxon>
        <taxon>Metazoa</taxon>
        <taxon>Chordata</taxon>
        <taxon>Craniata</taxon>
        <taxon>Vertebrata</taxon>
        <taxon>Euteleostomi</taxon>
        <taxon>Actinopterygii</taxon>
        <taxon>Neopterygii</taxon>
        <taxon>Teleostei</taxon>
        <taxon>Notacanthiformes</taxon>
        <taxon>Halosauridae</taxon>
        <taxon>Aldrovandia</taxon>
    </lineage>
</organism>
<proteinExistence type="predicted"/>
<protein>
    <submittedName>
        <fullName evidence="1">Uncharacterized protein</fullName>
    </submittedName>
</protein>
<accession>A0AAD7WCY2</accession>
<name>A0AAD7WCY2_9TELE</name>
<dbReference type="Proteomes" id="UP001221898">
    <property type="component" value="Unassembled WGS sequence"/>
</dbReference>
<keyword evidence="2" id="KW-1185">Reference proteome</keyword>
<reference evidence="1" key="1">
    <citation type="journal article" date="2023" name="Science">
        <title>Genome structures resolve the early diversification of teleost fishes.</title>
        <authorList>
            <person name="Parey E."/>
            <person name="Louis A."/>
            <person name="Montfort J."/>
            <person name="Bouchez O."/>
            <person name="Roques C."/>
            <person name="Iampietro C."/>
            <person name="Lluch J."/>
            <person name="Castinel A."/>
            <person name="Donnadieu C."/>
            <person name="Desvignes T."/>
            <person name="Floi Bucao C."/>
            <person name="Jouanno E."/>
            <person name="Wen M."/>
            <person name="Mejri S."/>
            <person name="Dirks R."/>
            <person name="Jansen H."/>
            <person name="Henkel C."/>
            <person name="Chen W.J."/>
            <person name="Zahm M."/>
            <person name="Cabau C."/>
            <person name="Klopp C."/>
            <person name="Thompson A.W."/>
            <person name="Robinson-Rechavi M."/>
            <person name="Braasch I."/>
            <person name="Lecointre G."/>
            <person name="Bobe J."/>
            <person name="Postlethwait J.H."/>
            <person name="Berthelot C."/>
            <person name="Roest Crollius H."/>
            <person name="Guiguen Y."/>
        </authorList>
    </citation>
    <scope>NUCLEOTIDE SEQUENCE</scope>
    <source>
        <strain evidence="1">NC1722</strain>
    </source>
</reference>
<evidence type="ECO:0000313" key="2">
    <source>
        <dbReference type="Proteomes" id="UP001221898"/>
    </source>
</evidence>
<dbReference type="AlphaFoldDB" id="A0AAD7WCY2"/>
<comment type="caution">
    <text evidence="1">The sequence shown here is derived from an EMBL/GenBank/DDBJ whole genome shotgun (WGS) entry which is preliminary data.</text>
</comment>